<feature type="non-terminal residue" evidence="3">
    <location>
        <position position="1"/>
    </location>
</feature>
<feature type="domain" description="MoeA N-terminal and linker" evidence="2">
    <location>
        <begin position="13"/>
        <end position="87"/>
    </location>
</feature>
<keyword evidence="1" id="KW-0501">Molybdenum cofactor biosynthesis</keyword>
<protein>
    <recommendedName>
        <fullName evidence="1">Molybdopterin molybdenumtransferase</fullName>
        <ecNumber evidence="1">2.10.1.1</ecNumber>
    </recommendedName>
</protein>
<dbReference type="Gene3D" id="2.170.190.11">
    <property type="entry name" value="Molybdopterin biosynthesis moea protein, domain 3"/>
    <property type="match status" value="1"/>
</dbReference>
<reference evidence="3 4" key="1">
    <citation type="submission" date="2018-08" db="EMBL/GenBank/DDBJ databases">
        <title>Genome Sequence of Clavibacter michiganensis Subspecies type strains, and the Atypical Peach-Colored Strains Isolated from Tomato.</title>
        <authorList>
            <person name="Osdaghi E."/>
            <person name="Portier P."/>
            <person name="Briand M."/>
            <person name="Jacques M.-A."/>
        </authorList>
    </citation>
    <scope>NUCLEOTIDE SEQUENCE [LARGE SCALE GENOMIC DNA]</scope>
    <source>
        <strain evidence="3 4">CFBP 8615</strain>
    </source>
</reference>
<keyword evidence="1" id="KW-0479">Metal-binding</keyword>
<dbReference type="Gene3D" id="3.40.980.10">
    <property type="entry name" value="MoaB/Mog-like domain"/>
    <property type="match status" value="1"/>
</dbReference>
<dbReference type="UniPathway" id="UPA00344"/>
<comment type="function">
    <text evidence="1">Catalyzes the insertion of molybdate into adenylated molybdopterin with the concomitant release of AMP.</text>
</comment>
<dbReference type="PANTHER" id="PTHR10192">
    <property type="entry name" value="MOLYBDOPTERIN BIOSYNTHESIS PROTEIN"/>
    <property type="match status" value="1"/>
</dbReference>
<dbReference type="EMBL" id="QWGT01000583">
    <property type="protein sequence ID" value="RIJ43581.1"/>
    <property type="molecule type" value="Genomic_DNA"/>
</dbReference>
<gene>
    <name evidence="3" type="ORF">DZG00_16625</name>
</gene>
<dbReference type="Proteomes" id="UP000266484">
    <property type="component" value="Unassembled WGS sequence"/>
</dbReference>
<keyword evidence="1" id="KW-0500">Molybdenum</keyword>
<dbReference type="InterPro" id="IPR038987">
    <property type="entry name" value="MoeA-like"/>
</dbReference>
<dbReference type="AlphaFoldDB" id="A0A399SLF2"/>
<dbReference type="GO" id="GO:0046872">
    <property type="term" value="F:metal ion binding"/>
    <property type="evidence" value="ECO:0007669"/>
    <property type="project" value="UniProtKB-UniRule"/>
</dbReference>
<dbReference type="EC" id="2.10.1.1" evidence="1"/>
<evidence type="ECO:0000313" key="3">
    <source>
        <dbReference type="EMBL" id="RIJ43581.1"/>
    </source>
</evidence>
<feature type="non-terminal residue" evidence="3">
    <location>
        <position position="115"/>
    </location>
</feature>
<dbReference type="GO" id="GO:0061599">
    <property type="term" value="F:molybdopterin molybdotransferase activity"/>
    <property type="evidence" value="ECO:0007669"/>
    <property type="project" value="UniProtKB-UniRule"/>
</dbReference>
<dbReference type="Pfam" id="PF03453">
    <property type="entry name" value="MoeA_N"/>
    <property type="match status" value="1"/>
</dbReference>
<dbReference type="GO" id="GO:0005829">
    <property type="term" value="C:cytosol"/>
    <property type="evidence" value="ECO:0007669"/>
    <property type="project" value="TreeGrafter"/>
</dbReference>
<dbReference type="InterPro" id="IPR036135">
    <property type="entry name" value="MoeA_linker/N_sf"/>
</dbReference>
<keyword evidence="1" id="KW-0460">Magnesium</keyword>
<keyword evidence="4" id="KW-1185">Reference proteome</keyword>
<comment type="similarity">
    <text evidence="1">Belongs to the MoeA family.</text>
</comment>
<comment type="caution">
    <text evidence="3">The sequence shown here is derived from an EMBL/GenBank/DDBJ whole genome shotgun (WGS) entry which is preliminary data.</text>
</comment>
<comment type="cofactor">
    <cofactor evidence="1">
        <name>Mg(2+)</name>
        <dbReference type="ChEBI" id="CHEBI:18420"/>
    </cofactor>
</comment>
<dbReference type="PANTHER" id="PTHR10192:SF5">
    <property type="entry name" value="GEPHYRIN"/>
    <property type="match status" value="1"/>
</dbReference>
<name>A0A399SLF2_9MICO</name>
<dbReference type="SUPFAM" id="SSF63882">
    <property type="entry name" value="MoeA N-terminal region -like"/>
    <property type="match status" value="1"/>
</dbReference>
<sequence length="115" mass="11337">SGVAASMGTIASAPVPPGADAIVPIEAATPDRFVDEAATDAVVSFAAPVDPGAYVRAQGSDLAAGSVLVVAGTRVLPAHWGVLASAGVATVAVRRRPVVLLLSTGLELRGPGEEL</sequence>
<dbReference type="InterPro" id="IPR005110">
    <property type="entry name" value="MoeA_linker/N"/>
</dbReference>
<keyword evidence="1 3" id="KW-0808">Transferase</keyword>
<accession>A0A399SLF2</accession>
<comment type="catalytic activity">
    <reaction evidence="1">
        <text>adenylyl-molybdopterin + molybdate = Mo-molybdopterin + AMP + H(+)</text>
        <dbReference type="Rhea" id="RHEA:35047"/>
        <dbReference type="ChEBI" id="CHEBI:15378"/>
        <dbReference type="ChEBI" id="CHEBI:36264"/>
        <dbReference type="ChEBI" id="CHEBI:62727"/>
        <dbReference type="ChEBI" id="CHEBI:71302"/>
        <dbReference type="ChEBI" id="CHEBI:456215"/>
    </reaction>
</comment>
<evidence type="ECO:0000256" key="1">
    <source>
        <dbReference type="RuleBase" id="RU365090"/>
    </source>
</evidence>
<evidence type="ECO:0000259" key="2">
    <source>
        <dbReference type="Pfam" id="PF03453"/>
    </source>
</evidence>
<dbReference type="InterPro" id="IPR036425">
    <property type="entry name" value="MoaB/Mog-like_dom_sf"/>
</dbReference>
<comment type="pathway">
    <text evidence="1">Cofactor biosynthesis; molybdopterin biosynthesis.</text>
</comment>
<evidence type="ECO:0000313" key="4">
    <source>
        <dbReference type="Proteomes" id="UP000266484"/>
    </source>
</evidence>
<dbReference type="GO" id="GO:0006777">
    <property type="term" value="P:Mo-molybdopterin cofactor biosynthetic process"/>
    <property type="evidence" value="ECO:0007669"/>
    <property type="project" value="UniProtKB-UniRule"/>
</dbReference>
<proteinExistence type="inferred from homology"/>
<organism evidence="3 4">
    <name type="scientific">Clavibacter lycopersici</name>
    <dbReference type="NCBI Taxonomy" id="2301718"/>
    <lineage>
        <taxon>Bacteria</taxon>
        <taxon>Bacillati</taxon>
        <taxon>Actinomycetota</taxon>
        <taxon>Actinomycetes</taxon>
        <taxon>Micrococcales</taxon>
        <taxon>Microbacteriaceae</taxon>
        <taxon>Clavibacter</taxon>
    </lineage>
</organism>